<dbReference type="PANTHER" id="PTHR32154">
    <property type="entry name" value="PYRUVATE-FLAVODOXIN OXIDOREDUCTASE-RELATED"/>
    <property type="match status" value="1"/>
</dbReference>
<comment type="caution">
    <text evidence="4">The sequence shown here is derived from an EMBL/GenBank/DDBJ whole genome shotgun (WGS) entry which is preliminary data.</text>
</comment>
<dbReference type="GO" id="GO:0006979">
    <property type="term" value="P:response to oxidative stress"/>
    <property type="evidence" value="ECO:0007669"/>
    <property type="project" value="TreeGrafter"/>
</dbReference>
<dbReference type="InterPro" id="IPR009014">
    <property type="entry name" value="Transketo_C/PFOR_II"/>
</dbReference>
<dbReference type="Proteomes" id="UP000295832">
    <property type="component" value="Unassembled WGS sequence"/>
</dbReference>
<dbReference type="Pfam" id="PF01558">
    <property type="entry name" value="POR"/>
    <property type="match status" value="1"/>
</dbReference>
<dbReference type="Gene3D" id="3.40.920.10">
    <property type="entry name" value="Pyruvate-ferredoxin oxidoreductase, PFOR, domain III"/>
    <property type="match status" value="1"/>
</dbReference>
<keyword evidence="5" id="KW-1185">Reference proteome</keyword>
<dbReference type="SUPFAM" id="SSF52922">
    <property type="entry name" value="TK C-terminal domain-like"/>
    <property type="match status" value="1"/>
</dbReference>
<protein>
    <submittedName>
        <fullName evidence="4">2-oxoglutarate ferredoxin oxidoreductase subunit alpha</fullName>
    </submittedName>
</protein>
<evidence type="ECO:0000313" key="4">
    <source>
        <dbReference type="EMBL" id="TDX53186.1"/>
    </source>
</evidence>
<keyword evidence="1" id="KW-0560">Oxidoreductase</keyword>
<feature type="domain" description="Pyruvate/ketoisovalerate oxidoreductase catalytic" evidence="2">
    <location>
        <begin position="11"/>
        <end position="168"/>
    </location>
</feature>
<dbReference type="Gene3D" id="3.40.50.920">
    <property type="match status" value="1"/>
</dbReference>
<dbReference type="InterPro" id="IPR022367">
    <property type="entry name" value="2-oxoacid/accept_OxRdtase_asu"/>
</dbReference>
<dbReference type="GO" id="GO:0016903">
    <property type="term" value="F:oxidoreductase activity, acting on the aldehyde or oxo group of donors"/>
    <property type="evidence" value="ECO:0007669"/>
    <property type="project" value="InterPro"/>
</dbReference>
<dbReference type="FunFam" id="3.40.50.970:FF:000022">
    <property type="entry name" value="2-oxoglutarate ferredoxin oxidoreductase alpha subunit"/>
    <property type="match status" value="1"/>
</dbReference>
<dbReference type="Gene3D" id="3.40.50.970">
    <property type="match status" value="1"/>
</dbReference>
<organism evidence="4 5">
    <name type="scientific">Orenia marismortui</name>
    <dbReference type="NCBI Taxonomy" id="46469"/>
    <lineage>
        <taxon>Bacteria</taxon>
        <taxon>Bacillati</taxon>
        <taxon>Bacillota</taxon>
        <taxon>Clostridia</taxon>
        <taxon>Halanaerobiales</taxon>
        <taxon>Halobacteroidaceae</taxon>
        <taxon>Orenia</taxon>
    </lineage>
</organism>
<dbReference type="RefSeq" id="WP_134114791.1">
    <property type="nucleotide sequence ID" value="NZ_SOEG01000003.1"/>
</dbReference>
<evidence type="ECO:0000259" key="2">
    <source>
        <dbReference type="Pfam" id="PF01558"/>
    </source>
</evidence>
<dbReference type="PANTHER" id="PTHR32154:SF20">
    <property type="entry name" value="2-OXOGLUTARATE OXIDOREDUCTASE SUBUNIT KORA"/>
    <property type="match status" value="1"/>
</dbReference>
<dbReference type="SUPFAM" id="SSF52518">
    <property type="entry name" value="Thiamin diphosphate-binding fold (THDP-binding)"/>
    <property type="match status" value="1"/>
</dbReference>
<sequence>MKLNLVIGGEAGQGLATLNKILSKTFFRMGFNIYSSKDYESRVRGGHNFMSIRFGTEEVSGPEVKEDILLALNQETIEVHQDKVSDDGYILYDGIMEDLDKELISIEAKKVAKEVGNHKAANIVFVGAVLKLLGLDLDLSKEVIKDYFASKGEDVLKTNLEALEKSYEELEVKLKLPEVSPRKDEILIDGNQALGLGAIAGGVQFYSAYPMTPATGVMNYIASKENELGIVVEQAEDEIAAIMMALGGSYSGIRSMTGSSGGGFALMVEALGLAGIAEIPLVIAEVQRPGPATGLPTRTEQGDLLFAINASQGDFPLMVIAPRDNEDAFYQSFRAMNIAENYQMPVVILSDQFLADSKKNIKDFDFEALEIKDGFISDEEAAKIKEYKRYQFTEDGISPLAYPGQIVDDVVLIDSDEHDQKGHIIEDSETRIKMVDKRAKKLEKLIAEDLLEPKYIGPEEIDYLLVGWGSTYGPLVEARELLEDEGSRIGLLSFSDVWPLATSKLIELINNNSAELIVVENNATGQFAKLIRSESGIAANYQILKYDGRPFSGKEIYHRAEEVIR</sequence>
<evidence type="ECO:0000256" key="1">
    <source>
        <dbReference type="ARBA" id="ARBA00023002"/>
    </source>
</evidence>
<proteinExistence type="predicted"/>
<name>A0A4R8H6H9_9FIRM</name>
<dbReference type="Pfam" id="PF01855">
    <property type="entry name" value="POR_N"/>
    <property type="match status" value="1"/>
</dbReference>
<evidence type="ECO:0000259" key="3">
    <source>
        <dbReference type="Pfam" id="PF01855"/>
    </source>
</evidence>
<dbReference type="AlphaFoldDB" id="A0A4R8H6H9"/>
<dbReference type="InterPro" id="IPR019752">
    <property type="entry name" value="Pyrv/ketoisovalerate_OxRed_cat"/>
</dbReference>
<evidence type="ECO:0000313" key="5">
    <source>
        <dbReference type="Proteomes" id="UP000295832"/>
    </source>
</evidence>
<dbReference type="InterPro" id="IPR050722">
    <property type="entry name" value="Pyruvate:ferred/Flavod_OxRd"/>
</dbReference>
<dbReference type="NCBIfam" id="TIGR03710">
    <property type="entry name" value="OAFO_sf"/>
    <property type="match status" value="1"/>
</dbReference>
<accession>A0A4R8H6H9</accession>
<dbReference type="InterPro" id="IPR029061">
    <property type="entry name" value="THDP-binding"/>
</dbReference>
<reference evidence="4 5" key="1">
    <citation type="submission" date="2019-03" db="EMBL/GenBank/DDBJ databases">
        <title>Subsurface microbial communities from deep shales in Ohio and West Virginia, USA.</title>
        <authorList>
            <person name="Wrighton K."/>
        </authorList>
    </citation>
    <scope>NUCLEOTIDE SEQUENCE [LARGE SCALE GENOMIC DNA]</scope>
    <source>
        <strain evidence="4 5">MSL 6dP</strain>
    </source>
</reference>
<dbReference type="EMBL" id="SOEG01000003">
    <property type="protein sequence ID" value="TDX53186.1"/>
    <property type="molecule type" value="Genomic_DNA"/>
</dbReference>
<dbReference type="InterPro" id="IPR002869">
    <property type="entry name" value="Pyrv_flavodox_OxRed_cen"/>
</dbReference>
<feature type="domain" description="Pyruvate flavodoxin/ferredoxin oxidoreductase pyrimidine binding" evidence="3">
    <location>
        <begin position="197"/>
        <end position="436"/>
    </location>
</feature>
<gene>
    <name evidence="4" type="ORF">C7959_10338</name>
</gene>
<dbReference type="InterPro" id="IPR002880">
    <property type="entry name" value="Pyrv_Fd/Flavodoxin_OxRdtase_N"/>
</dbReference>
<dbReference type="SUPFAM" id="SSF53323">
    <property type="entry name" value="Pyruvate-ferredoxin oxidoreductase, PFOR, domain III"/>
    <property type="match status" value="1"/>
</dbReference>
<dbReference type="CDD" id="cd07034">
    <property type="entry name" value="TPP_PYR_PFOR_IOR-alpha_like"/>
    <property type="match status" value="1"/>
</dbReference>
<dbReference type="STRING" id="926561.GCA_000379025_01719"/>